<proteinExistence type="predicted"/>
<dbReference type="EMBL" id="NBAG03000214">
    <property type="protein sequence ID" value="PNI83912.1"/>
    <property type="molecule type" value="Genomic_DNA"/>
</dbReference>
<accession>A0A2J8PIR8</accession>
<feature type="non-terminal residue" evidence="1">
    <location>
        <position position="1"/>
    </location>
</feature>
<name>A0A2J8PIR8_PANTR</name>
<gene>
    <name evidence="1" type="ORF">CK820_G0002718</name>
</gene>
<reference evidence="1 2" key="1">
    <citation type="submission" date="2017-12" db="EMBL/GenBank/DDBJ databases">
        <title>High-resolution comparative analysis of great ape genomes.</title>
        <authorList>
            <person name="Pollen A."/>
            <person name="Hastie A."/>
            <person name="Hormozdiari F."/>
            <person name="Dougherty M."/>
            <person name="Liu R."/>
            <person name="Chaisson M."/>
            <person name="Hoppe E."/>
            <person name="Hill C."/>
            <person name="Pang A."/>
            <person name="Hillier L."/>
            <person name="Baker C."/>
            <person name="Armstrong J."/>
            <person name="Shendure J."/>
            <person name="Paten B."/>
            <person name="Wilson R."/>
            <person name="Chao H."/>
            <person name="Schneider V."/>
            <person name="Ventura M."/>
            <person name="Kronenberg Z."/>
            <person name="Murali S."/>
            <person name="Gordon D."/>
            <person name="Cantsilieris S."/>
            <person name="Munson K."/>
            <person name="Nelson B."/>
            <person name="Raja A."/>
            <person name="Underwood J."/>
            <person name="Diekhans M."/>
            <person name="Fiddes I."/>
            <person name="Haussler D."/>
            <person name="Eichler E."/>
        </authorList>
    </citation>
    <scope>NUCLEOTIDE SEQUENCE [LARGE SCALE GENOMIC DNA]</scope>
    <source>
        <tissue evidence="1">Blood</tissue>
    </source>
</reference>
<organism evidence="1 2">
    <name type="scientific">Pan troglodytes</name>
    <name type="common">Chimpanzee</name>
    <dbReference type="NCBI Taxonomy" id="9598"/>
    <lineage>
        <taxon>Eukaryota</taxon>
        <taxon>Metazoa</taxon>
        <taxon>Chordata</taxon>
        <taxon>Craniata</taxon>
        <taxon>Vertebrata</taxon>
        <taxon>Euteleostomi</taxon>
        <taxon>Mammalia</taxon>
        <taxon>Eutheria</taxon>
        <taxon>Euarchontoglires</taxon>
        <taxon>Primates</taxon>
        <taxon>Haplorrhini</taxon>
        <taxon>Catarrhini</taxon>
        <taxon>Hominidae</taxon>
        <taxon>Pan</taxon>
    </lineage>
</organism>
<evidence type="ECO:0000313" key="2">
    <source>
        <dbReference type="Proteomes" id="UP000236370"/>
    </source>
</evidence>
<sequence>FAAQPAQLSSKENALVWIAVNEDGVSILDHTTM</sequence>
<evidence type="ECO:0000313" key="1">
    <source>
        <dbReference type="EMBL" id="PNI83912.1"/>
    </source>
</evidence>
<dbReference type="Proteomes" id="UP000236370">
    <property type="component" value="Unassembled WGS sequence"/>
</dbReference>
<protein>
    <submittedName>
        <fullName evidence="1">PLEKHH1 isoform 13</fullName>
    </submittedName>
</protein>
<dbReference type="AlphaFoldDB" id="A0A2J8PIR8"/>
<comment type="caution">
    <text evidence="1">The sequence shown here is derived from an EMBL/GenBank/DDBJ whole genome shotgun (WGS) entry which is preliminary data.</text>
</comment>